<organism evidence="6 7">
    <name type="scientific">Candidatus Acutalibacter ornithocaccae</name>
    <dbReference type="NCBI Taxonomy" id="2838416"/>
    <lineage>
        <taxon>Bacteria</taxon>
        <taxon>Bacillati</taxon>
        <taxon>Bacillota</taxon>
        <taxon>Clostridia</taxon>
        <taxon>Eubacteriales</taxon>
        <taxon>Acutalibacteraceae</taxon>
        <taxon>Acutalibacter</taxon>
    </lineage>
</organism>
<dbReference type="AlphaFoldDB" id="A0A9D2LZM4"/>
<dbReference type="PANTHER" id="PTHR24567">
    <property type="entry name" value="CRP FAMILY TRANSCRIPTIONAL REGULATORY PROTEIN"/>
    <property type="match status" value="1"/>
</dbReference>
<dbReference type="GO" id="GO:0003677">
    <property type="term" value="F:DNA binding"/>
    <property type="evidence" value="ECO:0007669"/>
    <property type="project" value="UniProtKB-KW"/>
</dbReference>
<dbReference type="PROSITE" id="PS51063">
    <property type="entry name" value="HTH_CRP_2"/>
    <property type="match status" value="1"/>
</dbReference>
<dbReference type="CDD" id="cd00090">
    <property type="entry name" value="HTH_ARSR"/>
    <property type="match status" value="1"/>
</dbReference>
<dbReference type="SMART" id="SM00100">
    <property type="entry name" value="cNMP"/>
    <property type="match status" value="1"/>
</dbReference>
<dbReference type="SUPFAM" id="SSF51206">
    <property type="entry name" value="cAMP-binding domain-like"/>
    <property type="match status" value="1"/>
</dbReference>
<gene>
    <name evidence="6" type="ORF">H9942_09310</name>
</gene>
<keyword evidence="2" id="KW-0238">DNA-binding</keyword>
<evidence type="ECO:0000259" key="4">
    <source>
        <dbReference type="PROSITE" id="PS50042"/>
    </source>
</evidence>
<dbReference type="Pfam" id="PF13545">
    <property type="entry name" value="HTH_Crp_2"/>
    <property type="match status" value="1"/>
</dbReference>
<proteinExistence type="predicted"/>
<dbReference type="GO" id="GO:0003700">
    <property type="term" value="F:DNA-binding transcription factor activity"/>
    <property type="evidence" value="ECO:0007669"/>
    <property type="project" value="TreeGrafter"/>
</dbReference>
<protein>
    <submittedName>
        <fullName evidence="6">Crp/Fnr family transcriptional regulator</fullName>
    </submittedName>
</protein>
<dbReference type="EMBL" id="DWXZ01000200">
    <property type="protein sequence ID" value="HJB38247.1"/>
    <property type="molecule type" value="Genomic_DNA"/>
</dbReference>
<evidence type="ECO:0000313" key="7">
    <source>
        <dbReference type="Proteomes" id="UP000824214"/>
    </source>
</evidence>
<sequence>MAAACPMARRLYEKGQTIFRQGEPAREMGVVLSGAVHIESVNLWGHRTLLSRVGPGQVFGETYALTGGPLLVAAVAAEDCEILAIRLGALLGENHAGASWQGKLLRNLVSIFAGKNRALSHRIFCTSPKTIRGRLVTYLSAQALEQGSSSFSIPFDRQQLADYLGVDRSALSKELGRMRDEGLLETRKNHFLLHRLGEGDS</sequence>
<keyword evidence="3" id="KW-0804">Transcription</keyword>
<dbReference type="Gene3D" id="2.60.120.10">
    <property type="entry name" value="Jelly Rolls"/>
    <property type="match status" value="1"/>
</dbReference>
<dbReference type="PANTHER" id="PTHR24567:SF58">
    <property type="entry name" value="CYCLIC AMP-BINDING REGULATORY PROTEIN"/>
    <property type="match status" value="1"/>
</dbReference>
<dbReference type="InterPro" id="IPR036390">
    <property type="entry name" value="WH_DNA-bd_sf"/>
</dbReference>
<feature type="domain" description="Cyclic nucleotide-binding" evidence="4">
    <location>
        <begin position="7"/>
        <end position="85"/>
    </location>
</feature>
<dbReference type="SUPFAM" id="SSF46785">
    <property type="entry name" value="Winged helix' DNA-binding domain"/>
    <property type="match status" value="1"/>
</dbReference>
<dbReference type="InterPro" id="IPR018490">
    <property type="entry name" value="cNMP-bd_dom_sf"/>
</dbReference>
<dbReference type="Pfam" id="PF00027">
    <property type="entry name" value="cNMP_binding"/>
    <property type="match status" value="1"/>
</dbReference>
<dbReference type="InterPro" id="IPR050397">
    <property type="entry name" value="Env_Response_Regulators"/>
</dbReference>
<evidence type="ECO:0000313" key="6">
    <source>
        <dbReference type="EMBL" id="HJB38247.1"/>
    </source>
</evidence>
<reference evidence="6" key="2">
    <citation type="submission" date="2021-04" db="EMBL/GenBank/DDBJ databases">
        <authorList>
            <person name="Gilroy R."/>
        </authorList>
    </citation>
    <scope>NUCLEOTIDE SEQUENCE</scope>
    <source>
        <strain evidence="6">ChiBcolR8-3208</strain>
    </source>
</reference>
<dbReference type="InterPro" id="IPR012318">
    <property type="entry name" value="HTH_CRP"/>
</dbReference>
<dbReference type="InterPro" id="IPR000595">
    <property type="entry name" value="cNMP-bd_dom"/>
</dbReference>
<feature type="domain" description="HTH crp-type" evidence="5">
    <location>
        <begin position="129"/>
        <end position="197"/>
    </location>
</feature>
<keyword evidence="1" id="KW-0805">Transcription regulation</keyword>
<dbReference type="SMART" id="SM00419">
    <property type="entry name" value="HTH_CRP"/>
    <property type="match status" value="1"/>
</dbReference>
<reference evidence="6" key="1">
    <citation type="journal article" date="2021" name="PeerJ">
        <title>Extensive microbial diversity within the chicken gut microbiome revealed by metagenomics and culture.</title>
        <authorList>
            <person name="Gilroy R."/>
            <person name="Ravi A."/>
            <person name="Getino M."/>
            <person name="Pursley I."/>
            <person name="Horton D.L."/>
            <person name="Alikhan N.F."/>
            <person name="Baker D."/>
            <person name="Gharbi K."/>
            <person name="Hall N."/>
            <person name="Watson M."/>
            <person name="Adriaenssens E.M."/>
            <person name="Foster-Nyarko E."/>
            <person name="Jarju S."/>
            <person name="Secka A."/>
            <person name="Antonio M."/>
            <person name="Oren A."/>
            <person name="Chaudhuri R.R."/>
            <person name="La Ragione R."/>
            <person name="Hildebrand F."/>
            <person name="Pallen M.J."/>
        </authorList>
    </citation>
    <scope>NUCLEOTIDE SEQUENCE</scope>
    <source>
        <strain evidence="6">ChiBcolR8-3208</strain>
    </source>
</reference>
<evidence type="ECO:0000256" key="1">
    <source>
        <dbReference type="ARBA" id="ARBA00023015"/>
    </source>
</evidence>
<dbReference type="Proteomes" id="UP000824214">
    <property type="component" value="Unassembled WGS sequence"/>
</dbReference>
<dbReference type="PROSITE" id="PS50042">
    <property type="entry name" value="CNMP_BINDING_3"/>
    <property type="match status" value="1"/>
</dbReference>
<dbReference type="InterPro" id="IPR011991">
    <property type="entry name" value="ArsR-like_HTH"/>
</dbReference>
<name>A0A9D2LZM4_9FIRM</name>
<accession>A0A9D2LZM4</accession>
<evidence type="ECO:0000259" key="5">
    <source>
        <dbReference type="PROSITE" id="PS51063"/>
    </source>
</evidence>
<comment type="caution">
    <text evidence="6">The sequence shown here is derived from an EMBL/GenBank/DDBJ whole genome shotgun (WGS) entry which is preliminary data.</text>
</comment>
<evidence type="ECO:0000256" key="3">
    <source>
        <dbReference type="ARBA" id="ARBA00023163"/>
    </source>
</evidence>
<dbReference type="CDD" id="cd00038">
    <property type="entry name" value="CAP_ED"/>
    <property type="match status" value="1"/>
</dbReference>
<evidence type="ECO:0000256" key="2">
    <source>
        <dbReference type="ARBA" id="ARBA00023125"/>
    </source>
</evidence>
<dbReference type="GO" id="GO:0005829">
    <property type="term" value="C:cytosol"/>
    <property type="evidence" value="ECO:0007669"/>
    <property type="project" value="TreeGrafter"/>
</dbReference>
<dbReference type="InterPro" id="IPR014710">
    <property type="entry name" value="RmlC-like_jellyroll"/>
</dbReference>